<dbReference type="InterPro" id="IPR016201">
    <property type="entry name" value="PSI"/>
</dbReference>
<dbReference type="PROSITE" id="PS01186">
    <property type="entry name" value="EGF_2"/>
    <property type="match status" value="1"/>
</dbReference>
<feature type="disulfide bond" evidence="12">
    <location>
        <begin position="917"/>
        <end position="926"/>
    </location>
</feature>
<feature type="domain" description="Laminin EGF-like" evidence="16">
    <location>
        <begin position="892"/>
        <end position="945"/>
    </location>
</feature>
<keyword evidence="7 13" id="KW-1133">Transmembrane helix</keyword>
<keyword evidence="5 14" id="KW-0732">Signal</keyword>
<evidence type="ECO:0000313" key="18">
    <source>
        <dbReference type="Proteomes" id="UP000024635"/>
    </source>
</evidence>
<dbReference type="Pfam" id="PF00053">
    <property type="entry name" value="EGF_laminin"/>
    <property type="match status" value="1"/>
</dbReference>
<evidence type="ECO:0000259" key="15">
    <source>
        <dbReference type="PROSITE" id="PS01180"/>
    </source>
</evidence>
<dbReference type="AlphaFoldDB" id="A0A016SEA3"/>
<comment type="subcellular location">
    <subcellularLocation>
        <location evidence="1">Membrane</location>
        <topology evidence="1">Single-pass membrane protein</topology>
    </subcellularLocation>
</comment>
<dbReference type="SMART" id="SM00181">
    <property type="entry name" value="EGF"/>
    <property type="match status" value="4"/>
</dbReference>
<dbReference type="Gene3D" id="2.120.10.80">
    <property type="entry name" value="Kelch-type beta propeller"/>
    <property type="match status" value="2"/>
</dbReference>
<protein>
    <recommendedName>
        <fullName evidence="19">CUB domain-containing protein</fullName>
    </recommendedName>
</protein>
<dbReference type="Pfam" id="PF00431">
    <property type="entry name" value="CUB"/>
    <property type="match status" value="1"/>
</dbReference>
<evidence type="ECO:0000256" key="14">
    <source>
        <dbReference type="SAM" id="SignalP"/>
    </source>
</evidence>
<evidence type="ECO:0000256" key="5">
    <source>
        <dbReference type="ARBA" id="ARBA00022729"/>
    </source>
</evidence>
<dbReference type="Pfam" id="PF24972">
    <property type="entry name" value="GBD_ATRN"/>
    <property type="match status" value="1"/>
</dbReference>
<evidence type="ECO:0000256" key="2">
    <source>
        <dbReference type="ARBA" id="ARBA00022441"/>
    </source>
</evidence>
<dbReference type="InterPro" id="IPR002165">
    <property type="entry name" value="Plexin_repeat"/>
</dbReference>
<dbReference type="SMART" id="SM00423">
    <property type="entry name" value="PSI"/>
    <property type="match status" value="3"/>
</dbReference>
<dbReference type="Gene3D" id="2.10.25.10">
    <property type="entry name" value="Laminin"/>
    <property type="match status" value="4"/>
</dbReference>
<proteinExistence type="predicted"/>
<dbReference type="GO" id="GO:0005794">
    <property type="term" value="C:Golgi apparatus"/>
    <property type="evidence" value="ECO:0007669"/>
    <property type="project" value="TreeGrafter"/>
</dbReference>
<evidence type="ECO:0008006" key="19">
    <source>
        <dbReference type="Google" id="ProtNLM"/>
    </source>
</evidence>
<name>A0A016SEA3_9BILA</name>
<dbReference type="InterPro" id="IPR002049">
    <property type="entry name" value="LE_dom"/>
</dbReference>
<feature type="domain" description="Laminin EGF-like" evidence="16">
    <location>
        <begin position="946"/>
        <end position="993"/>
    </location>
</feature>
<dbReference type="InterPro" id="IPR056732">
    <property type="entry name" value="GBD_ATRN"/>
</dbReference>
<feature type="domain" description="CUB" evidence="15">
    <location>
        <begin position="74"/>
        <end position="184"/>
    </location>
</feature>
<keyword evidence="4 13" id="KW-0812">Transmembrane</keyword>
<keyword evidence="8 13" id="KW-0472">Membrane</keyword>
<keyword evidence="3" id="KW-0245">EGF-like domain</keyword>
<evidence type="ECO:0000256" key="3">
    <source>
        <dbReference type="ARBA" id="ARBA00022536"/>
    </source>
</evidence>
<accession>A0A016SEA3</accession>
<keyword evidence="9 12" id="KW-1015">Disulfide bond</keyword>
<evidence type="ECO:0000259" key="16">
    <source>
        <dbReference type="PROSITE" id="PS50027"/>
    </source>
</evidence>
<dbReference type="InterPro" id="IPR056737">
    <property type="entry name" value="Beta-prop_ATRN-MKLN-like"/>
</dbReference>
<evidence type="ECO:0000256" key="9">
    <source>
        <dbReference type="ARBA" id="ARBA00023157"/>
    </source>
</evidence>
<dbReference type="CDD" id="cd00041">
    <property type="entry name" value="CUB"/>
    <property type="match status" value="1"/>
</dbReference>
<dbReference type="EMBL" id="JARK01001578">
    <property type="protein sequence ID" value="EYB88722.1"/>
    <property type="molecule type" value="Genomic_DNA"/>
</dbReference>
<dbReference type="Pfam" id="PF24981">
    <property type="entry name" value="Beta-prop_ATRN-LZTR1"/>
    <property type="match status" value="1"/>
</dbReference>
<evidence type="ECO:0000256" key="10">
    <source>
        <dbReference type="ARBA" id="ARBA00023180"/>
    </source>
</evidence>
<dbReference type="PROSITE" id="PS01248">
    <property type="entry name" value="EGF_LAM_1"/>
    <property type="match status" value="1"/>
</dbReference>
<sequence length="1273" mass="141589">MFSAHSGRCPLPFQWTSSIITFLLIPLLVFANQASFDLEKSLSTSCDRHCYNGVCLNGSCVCSKGWVGSQCDHCYGRIKLTENQSQLIDGPLDYSSSSKCTWVIENEKKSGAPLNIKLENFQTECGWDFVYIYDGDGVYGEQLAAFCGEQEVQELSAPSGKALIYFFSDLAMNLNGFNISYEFNKCPYNCNSHGVCENSKCKCMHGFTGAYCEMRICTEEDEGKPGPCLHGGVCKSSRCSCTASYHGDTCQSPKARSVWDRVPTNNTLAGRASHTSVIIDDAIWSVGGEHFSGVHFEDPVVYNITSRTWTPIAVEGKLKPPARFDHTLVRYKTKLFMFGGVIDRRNITSALWSFDLHSREWKKEGGDNTDLMVPPLSVAGHTAHVIGSEMYIFFGYHPEIGFVHNVQIYNFETGRWRFGNTKDQVYGRFRHSSVHYKMDSGDAILVYGGTMWSNSQNNLTDSLMKYDIKHEKWTNLPPSGVQLFLHTATVLNGLMIVVGGNGYNISESRTKQECFSAMVQAYDIACKQWFNISTGASQLRRYGHTAVATSNELYILGGFNGRMLNDVWRFTPAECSSATRPEDCRSLADGVKCVFANHACVKFDPFVSYKQSFLSFVKNESPKSMSECRNTALRQALQVCDEQNDCMSCISEPGCGWCPSGDQCLPNDGECVDGQVMLTTWEKCSLTRDPPPPRPCGMANDCRSCKLLAHCNWYTVEGKPTCIPLEDEILLRKEQLDRELDRVASSSLPLRLPTTPPPIPPGQNLSYCPLPCSSLHTCTQCLQEQKCMWCPSTNRCINMEAYALSFAYGQCHSWVAGHAHGFAFSKSCRIESSNCSAHKTCAECQLSPECGWLDDGSHTGLGNCTQGSAQGPLNPSKNFRPEQWYFIDCPACQCNGHSMCNETRHTLGGIQEVCGECQDNTMGKHCELCAPGYFGDPRNGDHCKPCQCNGQADTCDNFTGACHCRTKGVTGNECDRCEQKYYGQPRNGTPCYYELSVDFIFTFKLKNEDKDKHATEIYLFSIPHKKDTDVTFQISCDGGSQANVALNITSSLFESTPRKMMHNTTCDSKGFRRVYVASDPDYAYGTDANTTFFVRVFNFTTPITIQVSFAQSPPINWVLFFVIFAACFIVLLVVAGLLWMIKLRIEVYRRNQRRIDEIEHMASRPFSSIKLELTNPHCFTATGPVQGPTPLSVEPCSNYKSGIFTLAVRLPTGGRATTPNGTSGLAVASALCQLTPAQLGVLQAPDNSENRNNRKTTLRRYIPFLRARENDAG</sequence>
<dbReference type="Pfam" id="PF01437">
    <property type="entry name" value="PSI"/>
    <property type="match status" value="1"/>
</dbReference>
<evidence type="ECO:0000256" key="4">
    <source>
        <dbReference type="ARBA" id="ARBA00022692"/>
    </source>
</evidence>
<keyword evidence="6" id="KW-0677">Repeat</keyword>
<comment type="caution">
    <text evidence="12">Lacks conserved residue(s) required for the propagation of feature annotation.</text>
</comment>
<dbReference type="Proteomes" id="UP000024635">
    <property type="component" value="Unassembled WGS sequence"/>
</dbReference>
<dbReference type="PROSITE" id="PS00022">
    <property type="entry name" value="EGF_1"/>
    <property type="match status" value="2"/>
</dbReference>
<dbReference type="STRING" id="53326.A0A016SEA3"/>
<dbReference type="InterPro" id="IPR000859">
    <property type="entry name" value="CUB_dom"/>
</dbReference>
<reference evidence="18" key="1">
    <citation type="journal article" date="2015" name="Nat. Genet.">
        <title>The genome and transcriptome of the zoonotic hookworm Ancylostoma ceylanicum identify infection-specific gene families.</title>
        <authorList>
            <person name="Schwarz E.M."/>
            <person name="Hu Y."/>
            <person name="Antoshechkin I."/>
            <person name="Miller M.M."/>
            <person name="Sternberg P.W."/>
            <person name="Aroian R.V."/>
        </authorList>
    </citation>
    <scope>NUCLEOTIDE SEQUENCE</scope>
    <source>
        <strain evidence="18">HY135</strain>
    </source>
</reference>
<dbReference type="SUPFAM" id="SSF57196">
    <property type="entry name" value="EGF/Laminin"/>
    <property type="match status" value="1"/>
</dbReference>
<dbReference type="InterPro" id="IPR051568">
    <property type="entry name" value="LZTR1/Attractin"/>
</dbReference>
<dbReference type="PROSITE" id="PS01180">
    <property type="entry name" value="CUB"/>
    <property type="match status" value="1"/>
</dbReference>
<keyword evidence="18" id="KW-1185">Reference proteome</keyword>
<evidence type="ECO:0000313" key="17">
    <source>
        <dbReference type="EMBL" id="EYB88722.1"/>
    </source>
</evidence>
<gene>
    <name evidence="17" type="primary">Acey_s0242.g3414</name>
    <name evidence="17" type="synonym">Acey-tag-53</name>
    <name evidence="17" type="ORF">Y032_0242g3414</name>
</gene>
<dbReference type="CDD" id="cd00055">
    <property type="entry name" value="EGF_Lam"/>
    <property type="match status" value="2"/>
</dbReference>
<evidence type="ECO:0000256" key="11">
    <source>
        <dbReference type="ARBA" id="ARBA00023292"/>
    </source>
</evidence>
<dbReference type="Pfam" id="PF24973">
    <property type="entry name" value="EGF_LMN_ATRN"/>
    <property type="match status" value="1"/>
</dbReference>
<dbReference type="SMART" id="SM00612">
    <property type="entry name" value="Kelch"/>
    <property type="match status" value="4"/>
</dbReference>
<feature type="chain" id="PRO_5001489339" description="CUB domain-containing protein" evidence="14">
    <location>
        <begin position="32"/>
        <end position="1273"/>
    </location>
</feature>
<feature type="transmembrane region" description="Helical" evidence="13">
    <location>
        <begin position="1117"/>
        <end position="1141"/>
    </location>
</feature>
<dbReference type="InterPro" id="IPR015915">
    <property type="entry name" value="Kelch-typ_b-propeller"/>
</dbReference>
<evidence type="ECO:0000256" key="8">
    <source>
        <dbReference type="ARBA" id="ARBA00023136"/>
    </source>
</evidence>
<dbReference type="InterPro" id="IPR000742">
    <property type="entry name" value="EGF"/>
</dbReference>
<dbReference type="Pfam" id="PF23106">
    <property type="entry name" value="EGF_Teneurin"/>
    <property type="match status" value="1"/>
</dbReference>
<dbReference type="SMART" id="SM00180">
    <property type="entry name" value="EGF_Lam"/>
    <property type="match status" value="2"/>
</dbReference>
<keyword evidence="11 12" id="KW-0424">Laminin EGF-like domain</keyword>
<dbReference type="GO" id="GO:0016020">
    <property type="term" value="C:membrane"/>
    <property type="evidence" value="ECO:0007669"/>
    <property type="project" value="UniProtKB-SubCell"/>
</dbReference>
<dbReference type="SMART" id="SM00042">
    <property type="entry name" value="CUB"/>
    <property type="match status" value="1"/>
</dbReference>
<comment type="caution">
    <text evidence="17">The sequence shown here is derived from an EMBL/GenBank/DDBJ whole genome shotgun (WGS) entry which is preliminary data.</text>
</comment>
<dbReference type="InterPro" id="IPR035914">
    <property type="entry name" value="Sperma_CUB_dom_sf"/>
</dbReference>
<evidence type="ECO:0000256" key="1">
    <source>
        <dbReference type="ARBA" id="ARBA00004167"/>
    </source>
</evidence>
<evidence type="ECO:0000256" key="12">
    <source>
        <dbReference type="PROSITE-ProRule" id="PRU00460"/>
    </source>
</evidence>
<dbReference type="InterPro" id="IPR006652">
    <property type="entry name" value="Kelch_1"/>
</dbReference>
<evidence type="ECO:0000256" key="13">
    <source>
        <dbReference type="SAM" id="Phobius"/>
    </source>
</evidence>
<dbReference type="PROSITE" id="PS50027">
    <property type="entry name" value="EGF_LAM_2"/>
    <property type="match status" value="2"/>
</dbReference>
<feature type="disulfide bond" evidence="12">
    <location>
        <begin position="977"/>
        <end position="991"/>
    </location>
</feature>
<keyword evidence="2" id="KW-0880">Kelch repeat</keyword>
<keyword evidence="10" id="KW-0325">Glycoprotein</keyword>
<dbReference type="SUPFAM" id="SSF117281">
    <property type="entry name" value="Kelch motif"/>
    <property type="match status" value="1"/>
</dbReference>
<evidence type="ECO:0000256" key="7">
    <source>
        <dbReference type="ARBA" id="ARBA00022989"/>
    </source>
</evidence>
<feature type="disulfide bond" evidence="12">
    <location>
        <begin position="929"/>
        <end position="943"/>
    </location>
</feature>
<dbReference type="PANTHER" id="PTHR46376:SF2">
    <property type="entry name" value="DISTRACTED, ISOFORM B"/>
    <property type="match status" value="1"/>
</dbReference>
<dbReference type="PANTHER" id="PTHR46376">
    <property type="entry name" value="LEUCINE-ZIPPER-LIKE TRANSCRIPTIONAL REGULATOR 1"/>
    <property type="match status" value="1"/>
</dbReference>
<dbReference type="Gene3D" id="2.60.120.290">
    <property type="entry name" value="Spermadhesin, CUB domain"/>
    <property type="match status" value="1"/>
</dbReference>
<feature type="signal peptide" evidence="14">
    <location>
        <begin position="1"/>
        <end position="31"/>
    </location>
</feature>
<evidence type="ECO:0000256" key="6">
    <source>
        <dbReference type="ARBA" id="ARBA00022737"/>
    </source>
</evidence>
<organism evidence="17 18">
    <name type="scientific">Ancylostoma ceylanicum</name>
    <dbReference type="NCBI Taxonomy" id="53326"/>
    <lineage>
        <taxon>Eukaryota</taxon>
        <taxon>Metazoa</taxon>
        <taxon>Ecdysozoa</taxon>
        <taxon>Nematoda</taxon>
        <taxon>Chromadorea</taxon>
        <taxon>Rhabditida</taxon>
        <taxon>Rhabditina</taxon>
        <taxon>Rhabditomorpha</taxon>
        <taxon>Strongyloidea</taxon>
        <taxon>Ancylostomatidae</taxon>
        <taxon>Ancylostomatinae</taxon>
        <taxon>Ancylostoma</taxon>
    </lineage>
</organism>
<dbReference type="SUPFAM" id="SSF49854">
    <property type="entry name" value="Spermadhesin, CUB domain"/>
    <property type="match status" value="1"/>
</dbReference>
<dbReference type="InterPro" id="IPR056863">
    <property type="entry name" value="LMN_ATRN_NET-like_EGF"/>
</dbReference>
<dbReference type="OrthoDB" id="9998912at2759"/>